<sequence length="409" mass="41663">MRGFASFSPAARLLMVNQFGINLGFYILMPFLAAHLAGLGVPAAVAGLVLGLRNLTQQGMFLPGGMLADRFGGKPLIVAGCVLRTGGFALLGLATALPWQLAGAVATGLAGALFNPAVRGLLAAEAGERRVEAFALFNVFYQAGMLAGPVAGLALSMLDFRVASLAAAGVFAVLAVWQALALPAREERGPARPVAEGLRALRRSGGLMRFATAMAAAYLLSFQVYLLLPLTLRAAMPERAALLTAGMFALTGAVTIAGQVRLTAALKRRLAPGRAVAFGVAGLAASFLIVPIGLTIGPMWTVAAVLFTAAGITVATMVAFPFEMDIVIARAPEGLAATFYGAYSTVAGIGITAGNLLTGALADATGPPVPWLVLAGIGGLAALALFRAAGRDGRTRARPASVAAAQARP</sequence>
<name>A0A9W6WCI1_9ACTN</name>
<evidence type="ECO:0000256" key="4">
    <source>
        <dbReference type="ARBA" id="ARBA00022989"/>
    </source>
</evidence>
<evidence type="ECO:0000256" key="6">
    <source>
        <dbReference type="SAM" id="Phobius"/>
    </source>
</evidence>
<comment type="caution">
    <text evidence="8">The sequence shown here is derived from an EMBL/GenBank/DDBJ whole genome shotgun (WGS) entry which is preliminary data.</text>
</comment>
<dbReference type="InterPro" id="IPR036259">
    <property type="entry name" value="MFS_trans_sf"/>
</dbReference>
<feature type="transmembrane region" description="Helical" evidence="6">
    <location>
        <begin position="369"/>
        <end position="389"/>
    </location>
</feature>
<dbReference type="SUPFAM" id="SSF103473">
    <property type="entry name" value="MFS general substrate transporter"/>
    <property type="match status" value="1"/>
</dbReference>
<protein>
    <submittedName>
        <fullName evidence="8">ABC transporter, permease protein</fullName>
    </submittedName>
</protein>
<proteinExistence type="predicted"/>
<evidence type="ECO:0000256" key="5">
    <source>
        <dbReference type="ARBA" id="ARBA00023136"/>
    </source>
</evidence>
<feature type="transmembrane region" description="Helical" evidence="6">
    <location>
        <begin position="12"/>
        <end position="29"/>
    </location>
</feature>
<dbReference type="InterPro" id="IPR020846">
    <property type="entry name" value="MFS_dom"/>
</dbReference>
<dbReference type="EMBL" id="BSTX01000006">
    <property type="protein sequence ID" value="GLZ81664.1"/>
    <property type="molecule type" value="Genomic_DNA"/>
</dbReference>
<feature type="transmembrane region" description="Helical" evidence="6">
    <location>
        <begin position="162"/>
        <end position="182"/>
    </location>
</feature>
<dbReference type="PANTHER" id="PTHR42688">
    <property type="entry name" value="CONSERVED PROTEIN"/>
    <property type="match status" value="1"/>
</dbReference>
<feature type="transmembrane region" description="Helical" evidence="6">
    <location>
        <begin position="300"/>
        <end position="322"/>
    </location>
</feature>
<evidence type="ECO:0000313" key="9">
    <source>
        <dbReference type="Proteomes" id="UP001165079"/>
    </source>
</evidence>
<dbReference type="Proteomes" id="UP001165079">
    <property type="component" value="Unassembled WGS sequence"/>
</dbReference>
<evidence type="ECO:0000313" key="8">
    <source>
        <dbReference type="EMBL" id="GLZ81664.1"/>
    </source>
</evidence>
<keyword evidence="9" id="KW-1185">Reference proteome</keyword>
<dbReference type="InterPro" id="IPR052425">
    <property type="entry name" value="Uncharacterized_MFS-type"/>
</dbReference>
<evidence type="ECO:0000259" key="7">
    <source>
        <dbReference type="PROSITE" id="PS50850"/>
    </source>
</evidence>
<keyword evidence="2" id="KW-1003">Cell membrane</keyword>
<reference evidence="8" key="1">
    <citation type="submission" date="2023-03" db="EMBL/GenBank/DDBJ databases">
        <title>Actinorhabdospora filicis NBRC 111898.</title>
        <authorList>
            <person name="Ichikawa N."/>
            <person name="Sato H."/>
            <person name="Tonouchi N."/>
        </authorList>
    </citation>
    <scope>NUCLEOTIDE SEQUENCE</scope>
    <source>
        <strain evidence="8">NBRC 111898</strain>
    </source>
</reference>
<dbReference type="InterPro" id="IPR011701">
    <property type="entry name" value="MFS"/>
</dbReference>
<dbReference type="Gene3D" id="1.20.1250.20">
    <property type="entry name" value="MFS general substrate transporter like domains"/>
    <property type="match status" value="1"/>
</dbReference>
<evidence type="ECO:0000256" key="1">
    <source>
        <dbReference type="ARBA" id="ARBA00004651"/>
    </source>
</evidence>
<feature type="transmembrane region" description="Helical" evidence="6">
    <location>
        <begin position="101"/>
        <end position="122"/>
    </location>
</feature>
<organism evidence="8 9">
    <name type="scientific">Actinorhabdospora filicis</name>
    <dbReference type="NCBI Taxonomy" id="1785913"/>
    <lineage>
        <taxon>Bacteria</taxon>
        <taxon>Bacillati</taxon>
        <taxon>Actinomycetota</taxon>
        <taxon>Actinomycetes</taxon>
        <taxon>Micromonosporales</taxon>
        <taxon>Micromonosporaceae</taxon>
        <taxon>Actinorhabdospora</taxon>
    </lineage>
</organism>
<dbReference type="AlphaFoldDB" id="A0A9W6WCI1"/>
<feature type="domain" description="Major facilitator superfamily (MFS) profile" evidence="7">
    <location>
        <begin position="10"/>
        <end position="393"/>
    </location>
</feature>
<evidence type="ECO:0000256" key="2">
    <source>
        <dbReference type="ARBA" id="ARBA00022475"/>
    </source>
</evidence>
<feature type="transmembrane region" description="Helical" evidence="6">
    <location>
        <begin position="334"/>
        <end position="357"/>
    </location>
</feature>
<dbReference type="PANTHER" id="PTHR42688:SF1">
    <property type="entry name" value="BLR5212 PROTEIN"/>
    <property type="match status" value="1"/>
</dbReference>
<dbReference type="GO" id="GO:0022857">
    <property type="term" value="F:transmembrane transporter activity"/>
    <property type="evidence" value="ECO:0007669"/>
    <property type="project" value="InterPro"/>
</dbReference>
<dbReference type="Pfam" id="PF07690">
    <property type="entry name" value="MFS_1"/>
    <property type="match status" value="1"/>
</dbReference>
<keyword evidence="3 6" id="KW-0812">Transmembrane</keyword>
<gene>
    <name evidence="8" type="ORF">Afil01_64710</name>
</gene>
<dbReference type="PROSITE" id="PS50850">
    <property type="entry name" value="MFS"/>
    <property type="match status" value="1"/>
</dbReference>
<feature type="transmembrane region" description="Helical" evidence="6">
    <location>
        <begin position="240"/>
        <end position="263"/>
    </location>
</feature>
<dbReference type="GO" id="GO:0005886">
    <property type="term" value="C:plasma membrane"/>
    <property type="evidence" value="ECO:0007669"/>
    <property type="project" value="UniProtKB-SubCell"/>
</dbReference>
<feature type="transmembrane region" description="Helical" evidence="6">
    <location>
        <begin position="134"/>
        <end position="156"/>
    </location>
</feature>
<dbReference type="RefSeq" id="WP_285667203.1">
    <property type="nucleotide sequence ID" value="NZ_BSTX01000006.1"/>
</dbReference>
<feature type="transmembrane region" description="Helical" evidence="6">
    <location>
        <begin position="275"/>
        <end position="294"/>
    </location>
</feature>
<feature type="transmembrane region" description="Helical" evidence="6">
    <location>
        <begin position="35"/>
        <end position="55"/>
    </location>
</feature>
<evidence type="ECO:0000256" key="3">
    <source>
        <dbReference type="ARBA" id="ARBA00022692"/>
    </source>
</evidence>
<keyword evidence="5 6" id="KW-0472">Membrane</keyword>
<accession>A0A9W6WCI1</accession>
<feature type="transmembrane region" description="Helical" evidence="6">
    <location>
        <begin position="76"/>
        <end position="95"/>
    </location>
</feature>
<comment type="subcellular location">
    <subcellularLocation>
        <location evidence="1">Cell membrane</location>
        <topology evidence="1">Multi-pass membrane protein</topology>
    </subcellularLocation>
</comment>
<feature type="transmembrane region" description="Helical" evidence="6">
    <location>
        <begin position="207"/>
        <end position="228"/>
    </location>
</feature>
<keyword evidence="4 6" id="KW-1133">Transmembrane helix</keyword>